<keyword evidence="1" id="KW-0472">Membrane</keyword>
<evidence type="ECO:0000313" key="3">
    <source>
        <dbReference type="Proteomes" id="UP000001747"/>
    </source>
</evidence>
<organism evidence="2 3">
    <name type="scientific">Saccharolobus islandicus (strain L.S.2.15 / Lassen #1)</name>
    <name type="common">Sulfolobus islandicus</name>
    <dbReference type="NCBI Taxonomy" id="429572"/>
    <lineage>
        <taxon>Archaea</taxon>
        <taxon>Thermoproteota</taxon>
        <taxon>Thermoprotei</taxon>
        <taxon>Sulfolobales</taxon>
        <taxon>Sulfolobaceae</taxon>
        <taxon>Saccharolobus</taxon>
    </lineage>
</organism>
<sequence>MKTKRKSTFVNFLLNSLSFFDTTLAIYESIQKGEKPYSDIKSLEEQKIFNIARSFETLSKAFLATYGTLIIYPALLISVVKKGHVKAPRHFQKMINSLNILIRQALNHEKIIEKLGHDPIGRSQIPDLLSATAKLLEQIGEKQLAEIYKSLSKYLGEPANQRSYDKLLELRKRITAAVQFKDAYKQLLDIIEKCIEKRMEDEICKNLPNESELLLNFYKEKPYLIDQVITMLELGFQELFDSLLYTAYLARAAETADYIIGREEMDEKYLEEVRDHQSEMIEFMKSMAEINRELVKADELDEFMAEVESEARKELQKETEKEKSNNS</sequence>
<keyword evidence="1" id="KW-0812">Transmembrane</keyword>
<dbReference type="HOGENOM" id="CLU_1036640_0_0_2"/>
<dbReference type="Proteomes" id="UP000001747">
    <property type="component" value="Chromosome"/>
</dbReference>
<dbReference type="AlphaFoldDB" id="C3MRN4"/>
<gene>
    <name evidence="2" type="ordered locus">LS215_2054</name>
</gene>
<keyword evidence="1" id="KW-1133">Transmembrane helix</keyword>
<dbReference type="OrthoDB" id="43291at2157"/>
<feature type="transmembrane region" description="Helical" evidence="1">
    <location>
        <begin position="61"/>
        <end position="80"/>
    </location>
</feature>
<accession>C3MRN4</accession>
<dbReference type="GeneID" id="7798028"/>
<dbReference type="RefSeq" id="WP_012714051.1">
    <property type="nucleotide sequence ID" value="NC_012589.1"/>
</dbReference>
<proteinExistence type="predicted"/>
<reference evidence="2 3" key="1">
    <citation type="journal article" date="2009" name="Proc. Natl. Acad. Sci. U.S.A.">
        <title>Biogeography of the Sulfolobus islandicus pan-genome.</title>
        <authorList>
            <person name="Reno M.L."/>
            <person name="Held N.L."/>
            <person name="Fields C.J."/>
            <person name="Burke P.V."/>
            <person name="Whitaker R.J."/>
        </authorList>
    </citation>
    <scope>NUCLEOTIDE SEQUENCE [LARGE SCALE GENOMIC DNA]</scope>
    <source>
        <strain evidence="3">L.S.2.15 / Lassen #1</strain>
    </source>
</reference>
<protein>
    <submittedName>
        <fullName evidence="2">Conjugative plasmid protein</fullName>
    </submittedName>
</protein>
<evidence type="ECO:0000256" key="1">
    <source>
        <dbReference type="SAM" id="Phobius"/>
    </source>
</evidence>
<dbReference type="EMBL" id="CP001399">
    <property type="protein sequence ID" value="ACP36047.1"/>
    <property type="molecule type" value="Genomic_DNA"/>
</dbReference>
<evidence type="ECO:0000313" key="2">
    <source>
        <dbReference type="EMBL" id="ACP36047.1"/>
    </source>
</evidence>
<name>C3MRN4_SACI2</name>
<dbReference type="KEGG" id="sis:LS215_2054"/>